<keyword evidence="20" id="KW-1185">Reference proteome</keyword>
<evidence type="ECO:0000256" key="11">
    <source>
        <dbReference type="ARBA" id="ARBA00022833"/>
    </source>
</evidence>
<dbReference type="Proteomes" id="UP001231518">
    <property type="component" value="Chromosome 20"/>
</dbReference>
<dbReference type="GO" id="GO:0004181">
    <property type="term" value="F:metallocarboxypeptidase activity"/>
    <property type="evidence" value="ECO:0007669"/>
    <property type="project" value="InterPro"/>
</dbReference>
<feature type="transmembrane region" description="Helical" evidence="16">
    <location>
        <begin position="330"/>
        <end position="349"/>
    </location>
</feature>
<dbReference type="SUPFAM" id="SSF53187">
    <property type="entry name" value="Zn-dependent exopeptidases"/>
    <property type="match status" value="1"/>
</dbReference>
<dbReference type="Gene3D" id="3.40.630.10">
    <property type="entry name" value="Zn peptidases"/>
    <property type="match status" value="1"/>
</dbReference>
<dbReference type="GO" id="GO:0005615">
    <property type="term" value="C:extracellular space"/>
    <property type="evidence" value="ECO:0007669"/>
    <property type="project" value="TreeGrafter"/>
</dbReference>
<keyword evidence="14 16" id="KW-0472">Membrane</keyword>
<keyword evidence="9" id="KW-0732">Signal</keyword>
<dbReference type="Pfam" id="PF00001">
    <property type="entry name" value="7tm_1"/>
    <property type="match status" value="1"/>
</dbReference>
<dbReference type="Pfam" id="PF00246">
    <property type="entry name" value="Peptidase_M14"/>
    <property type="match status" value="1"/>
</dbReference>
<feature type="domain" description="G-protein coupled receptors family 1 profile" evidence="17">
    <location>
        <begin position="70"/>
        <end position="239"/>
    </location>
</feature>
<dbReference type="GO" id="GO:0008270">
    <property type="term" value="F:zinc ion binding"/>
    <property type="evidence" value="ECO:0007669"/>
    <property type="project" value="InterPro"/>
</dbReference>
<dbReference type="PANTHER" id="PTHR11705:SF140">
    <property type="entry name" value="FI02848P-RELATED"/>
    <property type="match status" value="1"/>
</dbReference>
<dbReference type="SMART" id="SM00631">
    <property type="entry name" value="Zn_pept"/>
    <property type="match status" value="1"/>
</dbReference>
<dbReference type="PRINTS" id="PR00765">
    <property type="entry name" value="CRBOXYPTASEA"/>
</dbReference>
<feature type="transmembrane region" description="Helical" evidence="16">
    <location>
        <begin position="126"/>
        <end position="148"/>
    </location>
</feature>
<dbReference type="EMBL" id="JARGEI010000011">
    <property type="protein sequence ID" value="KAJ8723821.1"/>
    <property type="molecule type" value="Genomic_DNA"/>
</dbReference>
<comment type="similarity">
    <text evidence="3 15">Belongs to the peptidase M14 family.</text>
</comment>
<keyword evidence="11" id="KW-0862">Zinc</keyword>
<feature type="domain" description="Peptidase M14" evidence="18">
    <location>
        <begin position="451"/>
        <end position="748"/>
    </location>
</feature>
<keyword evidence="10" id="KW-0378">Hydrolase</keyword>
<organism evidence="19 20">
    <name type="scientific">Mythimna separata</name>
    <name type="common">Oriental armyworm</name>
    <name type="synonym">Pseudaletia separata</name>
    <dbReference type="NCBI Taxonomy" id="271217"/>
    <lineage>
        <taxon>Eukaryota</taxon>
        <taxon>Metazoa</taxon>
        <taxon>Ecdysozoa</taxon>
        <taxon>Arthropoda</taxon>
        <taxon>Hexapoda</taxon>
        <taxon>Insecta</taxon>
        <taxon>Pterygota</taxon>
        <taxon>Neoptera</taxon>
        <taxon>Endopterygota</taxon>
        <taxon>Lepidoptera</taxon>
        <taxon>Glossata</taxon>
        <taxon>Ditrysia</taxon>
        <taxon>Noctuoidea</taxon>
        <taxon>Noctuidae</taxon>
        <taxon>Noctuinae</taxon>
        <taxon>Hadenini</taxon>
        <taxon>Mythimna</taxon>
    </lineage>
</organism>
<dbReference type="Gene3D" id="1.20.1070.10">
    <property type="entry name" value="Rhodopsin 7-helix transmembrane proteins"/>
    <property type="match status" value="1"/>
</dbReference>
<evidence type="ECO:0000313" key="20">
    <source>
        <dbReference type="Proteomes" id="UP001231518"/>
    </source>
</evidence>
<dbReference type="GO" id="GO:0016020">
    <property type="term" value="C:membrane"/>
    <property type="evidence" value="ECO:0007669"/>
    <property type="project" value="UniProtKB-SubCell"/>
</dbReference>
<comment type="cofactor">
    <cofactor evidence="1">
        <name>Zn(2+)</name>
        <dbReference type="ChEBI" id="CHEBI:29105"/>
    </cofactor>
</comment>
<dbReference type="PANTHER" id="PTHR11705">
    <property type="entry name" value="PROTEASE FAMILY M14 CARBOXYPEPTIDASE A,B"/>
    <property type="match status" value="1"/>
</dbReference>
<evidence type="ECO:0000259" key="17">
    <source>
        <dbReference type="PROSITE" id="PS50262"/>
    </source>
</evidence>
<dbReference type="InterPro" id="IPR057246">
    <property type="entry name" value="CARBOXYPEPT_ZN_1"/>
</dbReference>
<feature type="active site" description="Proton donor/acceptor" evidence="15">
    <location>
        <position position="715"/>
    </location>
</feature>
<comment type="subcellular location">
    <subcellularLocation>
        <location evidence="2">Membrane</location>
    </subcellularLocation>
</comment>
<keyword evidence="7 16" id="KW-0812">Transmembrane</keyword>
<dbReference type="GO" id="GO:0004930">
    <property type="term" value="F:G protein-coupled receptor activity"/>
    <property type="evidence" value="ECO:0007669"/>
    <property type="project" value="InterPro"/>
</dbReference>
<dbReference type="AlphaFoldDB" id="A0AAD7YP17"/>
<evidence type="ECO:0000256" key="7">
    <source>
        <dbReference type="ARBA" id="ARBA00022692"/>
    </source>
</evidence>
<comment type="similarity">
    <text evidence="4">Belongs to the G-protein coupled receptor 1 family.</text>
</comment>
<evidence type="ECO:0000256" key="2">
    <source>
        <dbReference type="ARBA" id="ARBA00004370"/>
    </source>
</evidence>
<dbReference type="PROSITE" id="PS52035">
    <property type="entry name" value="PEPTIDASE_M14"/>
    <property type="match status" value="1"/>
</dbReference>
<evidence type="ECO:0000256" key="4">
    <source>
        <dbReference type="ARBA" id="ARBA00010663"/>
    </source>
</evidence>
<feature type="transmembrane region" description="Helical" evidence="16">
    <location>
        <begin position="202"/>
        <end position="233"/>
    </location>
</feature>
<keyword evidence="8" id="KW-0479">Metal-binding</keyword>
<evidence type="ECO:0000256" key="9">
    <source>
        <dbReference type="ARBA" id="ARBA00022729"/>
    </source>
</evidence>
<comment type="caution">
    <text evidence="19">The sequence shown here is derived from an EMBL/GenBank/DDBJ whole genome shotgun (WGS) entry which is preliminary data.</text>
</comment>
<evidence type="ECO:0000259" key="18">
    <source>
        <dbReference type="PROSITE" id="PS52035"/>
    </source>
</evidence>
<dbReference type="GO" id="GO:0006508">
    <property type="term" value="P:proteolysis"/>
    <property type="evidence" value="ECO:0007669"/>
    <property type="project" value="UniProtKB-KW"/>
</dbReference>
<feature type="transmembrane region" description="Helical" evidence="16">
    <location>
        <begin position="94"/>
        <end position="114"/>
    </location>
</feature>
<evidence type="ECO:0000256" key="15">
    <source>
        <dbReference type="PROSITE-ProRule" id="PRU01379"/>
    </source>
</evidence>
<dbReference type="PROSITE" id="PS00132">
    <property type="entry name" value="CARBOXYPEPT_ZN_1"/>
    <property type="match status" value="1"/>
</dbReference>
<evidence type="ECO:0000256" key="5">
    <source>
        <dbReference type="ARBA" id="ARBA00022645"/>
    </source>
</evidence>
<evidence type="ECO:0000256" key="8">
    <source>
        <dbReference type="ARBA" id="ARBA00022723"/>
    </source>
</evidence>
<accession>A0AAD7YP17</accession>
<dbReference type="InterPro" id="IPR000276">
    <property type="entry name" value="GPCR_Rhodpsn"/>
</dbReference>
<dbReference type="PROSITE" id="PS50262">
    <property type="entry name" value="G_PROTEIN_RECEP_F1_2"/>
    <property type="match status" value="1"/>
</dbReference>
<dbReference type="CDD" id="cd00637">
    <property type="entry name" value="7tm_classA_rhodopsin-like"/>
    <property type="match status" value="1"/>
</dbReference>
<evidence type="ECO:0000256" key="1">
    <source>
        <dbReference type="ARBA" id="ARBA00001947"/>
    </source>
</evidence>
<keyword evidence="5" id="KW-0121">Carboxypeptidase</keyword>
<evidence type="ECO:0000256" key="14">
    <source>
        <dbReference type="ARBA" id="ARBA00023136"/>
    </source>
</evidence>
<name>A0AAD7YP17_MYTSE</name>
<keyword evidence="13" id="KW-0482">Metalloprotease</keyword>
<sequence length="752" mass="84455">METNISNFKTNVTLDQVMDFFNLNLSNVNQSEVTQIHLFDLYEAYRTIEKEQLMVYKSVAYIIGTLIILSNLTVVISSGLILRKGQQPKSTYLLLGNVSLADTIVGFSLIFGVTVDNSVSSNPLCIFQIGMLVCPAMVSIFSVGLIAVDRYIYILHGLYYQRYFNTTRVRIGILCIWLIGIFISTLPAMGWTGRTFTDYRCWYIAVFPSALLLVLSIVVLSVIIMVCILYILILRSAVRAVDKIREFKESSYTNKGYLEDLSTSATVISISDSFVNGNNIEMRKFDSETQTQASDISREGKRFGCCRGRSSSHPSYKISELLAQWQLGKMTRLVICVLLCVASSVLGGHEKYEGHQLYRVSGLGEQIKALEARLDILSAKPAARSSTGNLEALVRLSPEEKEQWLQYFDERNMLYTKIADNLADIFRAEEAQINLSRAAAKRSGKSISWDTYYRFDEINAYLDELAAKNPDLVTVINAGLSFEGRQIKYLRISTTRFENTMKPVIVIDAMIHSREWVTTPVALYIIDQLVNEAKNNVLLDGIDWIIIPVVNPDGYEYSITEDRLWRKTRSTAHEGADECPGVDGNRNFDHYFGTNPDSANPCGLIYEGPSAFSEPETRIVQSAVLSNIDRTALYISLHSYGNMFLYAWGNNGTLPSNGLILHLAGVQMATAIDELALDKADRYIVGNAANVLYYTTGTSRDWTRAVGVPLTYTLELPGYEYKFEVPPEYIEQIVTETWAGIATGARYVLNNW</sequence>
<evidence type="ECO:0000256" key="16">
    <source>
        <dbReference type="SAM" id="Phobius"/>
    </source>
</evidence>
<feature type="transmembrane region" description="Helical" evidence="16">
    <location>
        <begin position="169"/>
        <end position="190"/>
    </location>
</feature>
<dbReference type="InterPro" id="IPR017452">
    <property type="entry name" value="GPCR_Rhodpsn_7TM"/>
</dbReference>
<dbReference type="InterPro" id="IPR000834">
    <property type="entry name" value="Peptidase_M14"/>
</dbReference>
<dbReference type="FunFam" id="3.40.630.10:FF:000084">
    <property type="entry name" value="Carboxypeptidase B2"/>
    <property type="match status" value="1"/>
</dbReference>
<protein>
    <submittedName>
        <fullName evidence="19">Uncharacterized protein</fullName>
    </submittedName>
</protein>
<keyword evidence="6" id="KW-0645">Protease</keyword>
<evidence type="ECO:0000313" key="19">
    <source>
        <dbReference type="EMBL" id="KAJ8723821.1"/>
    </source>
</evidence>
<evidence type="ECO:0000256" key="3">
    <source>
        <dbReference type="ARBA" id="ARBA00005988"/>
    </source>
</evidence>
<keyword evidence="12 16" id="KW-1133">Transmembrane helix</keyword>
<dbReference type="SUPFAM" id="SSF81321">
    <property type="entry name" value="Family A G protein-coupled receptor-like"/>
    <property type="match status" value="1"/>
</dbReference>
<dbReference type="PROSITE" id="PS00237">
    <property type="entry name" value="G_PROTEIN_RECEP_F1_1"/>
    <property type="match status" value="1"/>
</dbReference>
<proteinExistence type="inferred from homology"/>
<feature type="transmembrane region" description="Helical" evidence="16">
    <location>
        <begin position="59"/>
        <end position="82"/>
    </location>
</feature>
<evidence type="ECO:0000256" key="10">
    <source>
        <dbReference type="ARBA" id="ARBA00022801"/>
    </source>
</evidence>
<gene>
    <name evidence="19" type="ORF">PYW07_007801</name>
</gene>
<evidence type="ECO:0000256" key="6">
    <source>
        <dbReference type="ARBA" id="ARBA00022670"/>
    </source>
</evidence>
<reference evidence="19" key="1">
    <citation type="submission" date="2023-03" db="EMBL/GenBank/DDBJ databases">
        <title>Chromosome-level genomes of two armyworms, Mythimna separata and Mythimna loreyi, provide insights into the biosynthesis and reception of sex pheromones.</title>
        <authorList>
            <person name="Zhao H."/>
        </authorList>
    </citation>
    <scope>NUCLEOTIDE SEQUENCE</scope>
    <source>
        <strain evidence="19">BeijingLab</strain>
        <tissue evidence="19">Pupa</tissue>
    </source>
</reference>
<evidence type="ECO:0000256" key="13">
    <source>
        <dbReference type="ARBA" id="ARBA00023049"/>
    </source>
</evidence>
<evidence type="ECO:0000256" key="12">
    <source>
        <dbReference type="ARBA" id="ARBA00022989"/>
    </source>
</evidence>